<feature type="domain" description="Isochorismatase-like" evidence="3">
    <location>
        <begin position="13"/>
        <end position="163"/>
    </location>
</feature>
<dbReference type="InterPro" id="IPR000868">
    <property type="entry name" value="Isochorismatase-like_dom"/>
</dbReference>
<evidence type="ECO:0000259" key="3">
    <source>
        <dbReference type="Pfam" id="PF00857"/>
    </source>
</evidence>
<accession>A0A1A9UXR4</accession>
<evidence type="ECO:0000313" key="4">
    <source>
        <dbReference type="EnsemblMetazoa" id="GAUT019158-PA"/>
    </source>
</evidence>
<dbReference type="Proteomes" id="UP000078200">
    <property type="component" value="Unassembled WGS sequence"/>
</dbReference>
<keyword evidence="5" id="KW-1185">Reference proteome</keyword>
<dbReference type="InterPro" id="IPR036380">
    <property type="entry name" value="Isochorismatase-like_sf"/>
</dbReference>
<proteinExistence type="inferred from homology"/>
<dbReference type="CDD" id="cd01012">
    <property type="entry name" value="YcaC_related"/>
    <property type="match status" value="1"/>
</dbReference>
<dbReference type="PANTHER" id="PTHR14119">
    <property type="entry name" value="HYDROLASE"/>
    <property type="match status" value="1"/>
</dbReference>
<evidence type="ECO:0000313" key="5">
    <source>
        <dbReference type="Proteomes" id="UP000078200"/>
    </source>
</evidence>
<evidence type="ECO:0000256" key="1">
    <source>
        <dbReference type="ARBA" id="ARBA00006336"/>
    </source>
</evidence>
<dbReference type="Pfam" id="PF00857">
    <property type="entry name" value="Isochorismatase"/>
    <property type="match status" value="1"/>
</dbReference>
<sequence length="205" mass="23341">MASCLRHLNPKKTLFLLCDIQEKFRSSIPLFANLLENANKLTKAGKELDVALICSQQYPEKLGRICVEIDINHAKAVIDKTQFSMLIPEFENKLKELFCDKPDDVVLYGLETHVCIEQTAIDLLERNINVFLVADCLCSRLNQDRDLALERLRSAGCVITSSESVIFDLMRDKNHPKFNVVRKFVNRPSADMQLSKIDKGTQSKL</sequence>
<dbReference type="PANTHER" id="PTHR14119:SF17">
    <property type="entry name" value="ISOCHORISMATASE DOMAIN-CONTAINING PROTEIN 1"/>
    <property type="match status" value="1"/>
</dbReference>
<dbReference type="Gene3D" id="3.40.50.850">
    <property type="entry name" value="Isochorismatase-like"/>
    <property type="match status" value="1"/>
</dbReference>
<dbReference type="AlphaFoldDB" id="A0A1A9UXR4"/>
<organism evidence="4 5">
    <name type="scientific">Glossina austeni</name>
    <name type="common">Savannah tsetse fly</name>
    <dbReference type="NCBI Taxonomy" id="7395"/>
    <lineage>
        <taxon>Eukaryota</taxon>
        <taxon>Metazoa</taxon>
        <taxon>Ecdysozoa</taxon>
        <taxon>Arthropoda</taxon>
        <taxon>Hexapoda</taxon>
        <taxon>Insecta</taxon>
        <taxon>Pterygota</taxon>
        <taxon>Neoptera</taxon>
        <taxon>Endopterygota</taxon>
        <taxon>Diptera</taxon>
        <taxon>Brachycera</taxon>
        <taxon>Muscomorpha</taxon>
        <taxon>Hippoboscoidea</taxon>
        <taxon>Glossinidae</taxon>
        <taxon>Glossina</taxon>
    </lineage>
</organism>
<name>A0A1A9UXR4_GLOAU</name>
<dbReference type="FunFam" id="3.40.50.850:FF:000001">
    <property type="entry name" value="Isochorismatase domain-containing protein 1"/>
    <property type="match status" value="1"/>
</dbReference>
<evidence type="ECO:0000256" key="2">
    <source>
        <dbReference type="ARBA" id="ARBA00040688"/>
    </source>
</evidence>
<dbReference type="STRING" id="7395.A0A1A9UXR4"/>
<protein>
    <recommendedName>
        <fullName evidence="2">Isochorismatase domain-containing protein 1</fullName>
    </recommendedName>
</protein>
<dbReference type="VEuPathDB" id="VectorBase:GAUT019158"/>
<dbReference type="EnsemblMetazoa" id="GAUT019158-RA">
    <property type="protein sequence ID" value="GAUT019158-PA"/>
    <property type="gene ID" value="GAUT019158"/>
</dbReference>
<comment type="similarity">
    <text evidence="1">Belongs to the isochorismatase family.</text>
</comment>
<dbReference type="InterPro" id="IPR050993">
    <property type="entry name" value="Isochorismatase_domain"/>
</dbReference>
<reference evidence="4" key="1">
    <citation type="submission" date="2020-05" db="UniProtKB">
        <authorList>
            <consortium name="EnsemblMetazoa"/>
        </authorList>
    </citation>
    <scope>IDENTIFICATION</scope>
    <source>
        <strain evidence="4">TTRI</strain>
    </source>
</reference>
<dbReference type="SUPFAM" id="SSF52499">
    <property type="entry name" value="Isochorismatase-like hydrolases"/>
    <property type="match status" value="1"/>
</dbReference>